<reference evidence="2 3" key="1">
    <citation type="submission" date="2023-11" db="EMBL/GenBank/DDBJ databases">
        <title>Plant-associative lifestyle of Vibrio porteresiae and its evolutionary dynamics.</title>
        <authorList>
            <person name="Rameshkumar N."/>
            <person name="Kirti K."/>
        </authorList>
    </citation>
    <scope>NUCLEOTIDE SEQUENCE [LARGE SCALE GENOMIC DNA]</scope>
    <source>
        <strain evidence="2 3">MSSRF30</strain>
    </source>
</reference>
<name>A0ABZ0QGX9_9VIBR</name>
<keyword evidence="3" id="KW-1185">Reference proteome</keyword>
<accession>A0ABZ0QGX9</accession>
<dbReference type="RefSeq" id="WP_261897724.1">
    <property type="nucleotide sequence ID" value="NZ_AP024896.1"/>
</dbReference>
<feature type="transmembrane region" description="Helical" evidence="1">
    <location>
        <begin position="146"/>
        <end position="166"/>
    </location>
</feature>
<evidence type="ECO:0000313" key="3">
    <source>
        <dbReference type="Proteomes" id="UP001304071"/>
    </source>
</evidence>
<evidence type="ECO:0000256" key="1">
    <source>
        <dbReference type="SAM" id="Phobius"/>
    </source>
</evidence>
<keyword evidence="1" id="KW-0472">Membrane</keyword>
<dbReference type="Pfam" id="PF10947">
    <property type="entry name" value="DUF2628"/>
    <property type="match status" value="1"/>
</dbReference>
<keyword evidence="1" id="KW-1133">Transmembrane helix</keyword>
<evidence type="ECO:0000313" key="2">
    <source>
        <dbReference type="EMBL" id="WPC75748.1"/>
    </source>
</evidence>
<feature type="transmembrane region" description="Helical" evidence="1">
    <location>
        <begin position="104"/>
        <end position="125"/>
    </location>
</feature>
<dbReference type="InterPro" id="IPR024399">
    <property type="entry name" value="DUF2628"/>
</dbReference>
<protein>
    <submittedName>
        <fullName evidence="2">DUF2628 domain-containing protein</fullName>
    </submittedName>
</protein>
<organism evidence="2 3">
    <name type="scientific">Vibrio porteresiae DSM 19223</name>
    <dbReference type="NCBI Taxonomy" id="1123496"/>
    <lineage>
        <taxon>Bacteria</taxon>
        <taxon>Pseudomonadati</taxon>
        <taxon>Pseudomonadota</taxon>
        <taxon>Gammaproteobacteria</taxon>
        <taxon>Vibrionales</taxon>
        <taxon>Vibrionaceae</taxon>
        <taxon>Vibrio</taxon>
    </lineage>
</organism>
<dbReference type="EMBL" id="CP138204">
    <property type="protein sequence ID" value="WPC75748.1"/>
    <property type="molecule type" value="Genomic_DNA"/>
</dbReference>
<proteinExistence type="predicted"/>
<feature type="transmembrane region" description="Helical" evidence="1">
    <location>
        <begin position="52"/>
        <end position="70"/>
    </location>
</feature>
<feature type="transmembrane region" description="Helical" evidence="1">
    <location>
        <begin position="77"/>
        <end position="98"/>
    </location>
</feature>
<keyword evidence="1" id="KW-0812">Transmembrane</keyword>
<dbReference type="Proteomes" id="UP001304071">
    <property type="component" value="Chromosome 2"/>
</dbReference>
<gene>
    <name evidence="2" type="ORF">R8Z52_22780</name>
</gene>
<sequence>MTMETQVAQESQLSSKWLERFELFDQLKAIKRSRGEIVRSERYRTLAWRQRLLISTNFLAFLFGPLYYFAKKMYRKGFIITGVSSLWAALLTYVDYHFHLTIPAIVYSIVPGVICASYANLDYYLKKELGETMWAKAPFWLHTQSGVAIATLIGLGCNIGVIQYVMGHEHYTFAAQQTLITQQVRCGDEVLFVSMQEYRFNSQDSLCELVEE</sequence>